<protein>
    <recommendedName>
        <fullName evidence="4">Transporter</fullName>
    </recommendedName>
</protein>
<dbReference type="Pfam" id="PF13557">
    <property type="entry name" value="Phenol_MetA_deg"/>
    <property type="match status" value="1"/>
</dbReference>
<dbReference type="AlphaFoldDB" id="A0A7G1H1B0"/>
<sequence>MKVYNSGFKFQGLWYKLFYYFMMATVFCSIPVISFAFHPLITDDTGTQGKGKFQLEINGEYGHDKEDGVTKNTTQTVTTLTYGWLDNMDIAIGMPYQYIRTKDSEGITRHDGMSDLSIDLKWRFHERDGFSLALKPGITLPTGDYERGLGAGRMTYGVFFIVTQELKPFIIHANLGYRRNENKIDERRDIWHASLAGELEIIKGLKAVANIGVERNPDKASNTHPAFVIGGLVYSVTDNFDIDIGIKGGLNKPETDITTMAGITLRF</sequence>
<evidence type="ECO:0000313" key="3">
    <source>
        <dbReference type="Proteomes" id="UP000516360"/>
    </source>
</evidence>
<dbReference type="SUPFAM" id="SSF56935">
    <property type="entry name" value="Porins"/>
    <property type="match status" value="1"/>
</dbReference>
<dbReference type="RefSeq" id="WP_207105998.1">
    <property type="nucleotide sequence ID" value="NZ_AP022873.1"/>
</dbReference>
<dbReference type="InterPro" id="IPR025737">
    <property type="entry name" value="FApF"/>
</dbReference>
<name>A0A7G1H1B0_9BACT</name>
<keyword evidence="1" id="KW-0812">Transmembrane</keyword>
<dbReference type="Proteomes" id="UP000516360">
    <property type="component" value="Chromosome"/>
</dbReference>
<evidence type="ECO:0008006" key="4">
    <source>
        <dbReference type="Google" id="ProtNLM"/>
    </source>
</evidence>
<keyword evidence="1" id="KW-0472">Membrane</keyword>
<evidence type="ECO:0000256" key="1">
    <source>
        <dbReference type="SAM" id="Phobius"/>
    </source>
</evidence>
<evidence type="ECO:0000313" key="2">
    <source>
        <dbReference type="EMBL" id="BCB95933.1"/>
    </source>
</evidence>
<gene>
    <name evidence="2" type="ORF">JZK55_08550</name>
</gene>
<organism evidence="2 3">
    <name type="scientific">Dissulfurispira thermophila</name>
    <dbReference type="NCBI Taxonomy" id="2715679"/>
    <lineage>
        <taxon>Bacteria</taxon>
        <taxon>Pseudomonadati</taxon>
        <taxon>Nitrospirota</taxon>
        <taxon>Thermodesulfovibrionia</taxon>
        <taxon>Thermodesulfovibrionales</taxon>
        <taxon>Dissulfurispiraceae</taxon>
        <taxon>Dissulfurispira</taxon>
    </lineage>
</organism>
<keyword evidence="3" id="KW-1185">Reference proteome</keyword>
<reference evidence="2 3" key="1">
    <citation type="submission" date="2020-03" db="EMBL/GenBank/DDBJ databases">
        <title>Complete genome sequences of two sulfur-disproportionating bacterial strains T55J and Mzg5.</title>
        <authorList>
            <person name="Umezawa K."/>
            <person name="Kojima H."/>
            <person name="Kato Y."/>
            <person name="Fukui M."/>
        </authorList>
    </citation>
    <scope>NUCLEOTIDE SEQUENCE [LARGE SCALE GENOMIC DNA]</scope>
    <source>
        <strain evidence="2 3">T55J</strain>
    </source>
</reference>
<feature type="transmembrane region" description="Helical" evidence="1">
    <location>
        <begin position="17"/>
        <end position="37"/>
    </location>
</feature>
<dbReference type="KEGG" id="dtp:JZK55_08550"/>
<proteinExistence type="predicted"/>
<accession>A0A7G1H1B0</accession>
<dbReference type="EMBL" id="AP022873">
    <property type="protein sequence ID" value="BCB95933.1"/>
    <property type="molecule type" value="Genomic_DNA"/>
</dbReference>
<keyword evidence="1" id="KW-1133">Transmembrane helix</keyword>